<reference evidence="1 2" key="1">
    <citation type="submission" date="2019-06" db="EMBL/GenBank/DDBJ databases">
        <title>Genomics analysis of Aphanomyces spp. identifies a new class of oomycete effector associated with host adaptation.</title>
        <authorList>
            <person name="Gaulin E."/>
        </authorList>
    </citation>
    <scope>NUCLEOTIDE SEQUENCE [LARGE SCALE GENOMIC DNA]</scope>
    <source>
        <strain evidence="1 2">E</strain>
    </source>
</reference>
<evidence type="ECO:0008006" key="3">
    <source>
        <dbReference type="Google" id="ProtNLM"/>
    </source>
</evidence>
<evidence type="ECO:0000313" key="2">
    <source>
        <dbReference type="Proteomes" id="UP000469452"/>
    </source>
</evidence>
<comment type="caution">
    <text evidence="1">The sequence shown here is derived from an EMBL/GenBank/DDBJ whole genome shotgun (WGS) entry which is preliminary data.</text>
</comment>
<sequence length="108" mass="12017">MAAPFDNNDLLQVLDISIKHVSLPLGDNNPGTDDSPRYNGIHSPVHRGPAYVFETDPITHNMQRMTLGFDVNECCLPPGWTARFSPSKQRVRFTHEASGAIQYTHPGM</sequence>
<gene>
    <name evidence="1" type="ORF">AaE_009755</name>
</gene>
<proteinExistence type="predicted"/>
<dbReference type="AlphaFoldDB" id="A0A6A5A473"/>
<accession>A0A6A5A473</accession>
<evidence type="ECO:0000313" key="1">
    <source>
        <dbReference type="EMBL" id="KAF0724800.1"/>
    </source>
</evidence>
<organism evidence="1 2">
    <name type="scientific">Aphanomyces astaci</name>
    <name type="common">Crayfish plague agent</name>
    <dbReference type="NCBI Taxonomy" id="112090"/>
    <lineage>
        <taxon>Eukaryota</taxon>
        <taxon>Sar</taxon>
        <taxon>Stramenopiles</taxon>
        <taxon>Oomycota</taxon>
        <taxon>Saprolegniomycetes</taxon>
        <taxon>Saprolegniales</taxon>
        <taxon>Verrucalvaceae</taxon>
        <taxon>Aphanomyces</taxon>
    </lineage>
</organism>
<dbReference type="EMBL" id="VJMI01015693">
    <property type="protein sequence ID" value="KAF0724800.1"/>
    <property type="molecule type" value="Genomic_DNA"/>
</dbReference>
<dbReference type="Proteomes" id="UP000469452">
    <property type="component" value="Unassembled WGS sequence"/>
</dbReference>
<protein>
    <recommendedName>
        <fullName evidence="3">WW domain-containing protein</fullName>
    </recommendedName>
</protein>
<name>A0A6A5A473_APHAT</name>